<keyword evidence="7 13" id="KW-0653">Protein transport</keyword>
<dbReference type="PRINTS" id="PR01900">
    <property type="entry name" value="YIDCPROTEIN"/>
</dbReference>
<dbReference type="InterPro" id="IPR028055">
    <property type="entry name" value="YidC/Oxa/ALB_C"/>
</dbReference>
<feature type="transmembrane region" description="Helical" evidence="13">
    <location>
        <begin position="377"/>
        <end position="398"/>
    </location>
</feature>
<evidence type="ECO:0000256" key="3">
    <source>
        <dbReference type="ARBA" id="ARBA00015325"/>
    </source>
</evidence>
<evidence type="ECO:0000256" key="4">
    <source>
        <dbReference type="ARBA" id="ARBA00022448"/>
    </source>
</evidence>
<evidence type="ECO:0000256" key="7">
    <source>
        <dbReference type="ARBA" id="ARBA00022927"/>
    </source>
</evidence>
<evidence type="ECO:0000256" key="1">
    <source>
        <dbReference type="ARBA" id="ARBA00004429"/>
    </source>
</evidence>
<feature type="transmembrane region" description="Helical" evidence="13">
    <location>
        <begin position="438"/>
        <end position="465"/>
    </location>
</feature>
<proteinExistence type="inferred from homology"/>
<evidence type="ECO:0000256" key="8">
    <source>
        <dbReference type="ARBA" id="ARBA00022989"/>
    </source>
</evidence>
<dbReference type="InterPro" id="IPR001708">
    <property type="entry name" value="YidC/ALB3/OXA1/COX18"/>
</dbReference>
<dbReference type="PANTHER" id="PTHR12428">
    <property type="entry name" value="OXA1"/>
    <property type="match status" value="1"/>
</dbReference>
<feature type="domain" description="Membrane insertase YidC N-terminal" evidence="15">
    <location>
        <begin position="76"/>
        <end position="364"/>
    </location>
</feature>
<keyword evidence="4 13" id="KW-0813">Transport</keyword>
<protein>
    <recommendedName>
        <fullName evidence="3 13">Membrane protein insertase YidC</fullName>
    </recommendedName>
    <alternativeName>
        <fullName evidence="12 13">Foldase YidC</fullName>
    </alternativeName>
    <alternativeName>
        <fullName evidence="11 13">Membrane integrase YidC</fullName>
    </alternativeName>
    <alternativeName>
        <fullName evidence="13">Membrane protein YidC</fullName>
    </alternativeName>
</protein>
<keyword evidence="5 13" id="KW-1003">Cell membrane</keyword>
<dbReference type="CDD" id="cd19961">
    <property type="entry name" value="EcYidC-like_peri"/>
    <property type="match status" value="1"/>
</dbReference>
<feature type="transmembrane region" description="Helical" evidence="13">
    <location>
        <begin position="514"/>
        <end position="539"/>
    </location>
</feature>
<evidence type="ECO:0000256" key="9">
    <source>
        <dbReference type="ARBA" id="ARBA00023136"/>
    </source>
</evidence>
<dbReference type="GO" id="GO:0005886">
    <property type="term" value="C:plasma membrane"/>
    <property type="evidence" value="ECO:0007669"/>
    <property type="project" value="UniProtKB-SubCell"/>
</dbReference>
<dbReference type="HAMAP" id="MF_01810">
    <property type="entry name" value="YidC_type1"/>
    <property type="match status" value="1"/>
</dbReference>
<evidence type="ECO:0000256" key="11">
    <source>
        <dbReference type="ARBA" id="ARBA00033245"/>
    </source>
</evidence>
<comment type="function">
    <text evidence="13">Required for the insertion and/or proper folding and/or complex formation of integral membrane proteins into the membrane. Involved in integration of membrane proteins that insert both dependently and independently of the Sec translocase complex, as well as at least some lipoproteins. Aids folding of multispanning membrane proteins.</text>
</comment>
<dbReference type="InterPro" id="IPR047196">
    <property type="entry name" value="YidC_ALB_C"/>
</dbReference>
<dbReference type="EMBL" id="WNCL01000019">
    <property type="protein sequence ID" value="MTU43460.1"/>
    <property type="molecule type" value="Genomic_DNA"/>
</dbReference>
<dbReference type="Proteomes" id="UP000462362">
    <property type="component" value="Unassembled WGS sequence"/>
</dbReference>
<comment type="subunit">
    <text evidence="13">Interacts with the Sec translocase complex via SecD. Specifically interacts with transmembrane segments of nascent integral membrane proteins during membrane integration.</text>
</comment>
<dbReference type="GeneID" id="43350031"/>
<dbReference type="NCBIfam" id="TIGR03593">
    <property type="entry name" value="yidC_nterm"/>
    <property type="match status" value="1"/>
</dbReference>
<keyword evidence="10 13" id="KW-0143">Chaperone</keyword>
<dbReference type="InterPro" id="IPR028053">
    <property type="entry name" value="Membr_insert_YidC_N"/>
</dbReference>
<dbReference type="Pfam" id="PF02096">
    <property type="entry name" value="60KD_IMP"/>
    <property type="match status" value="1"/>
</dbReference>
<comment type="caution">
    <text evidence="16">The sequence shown here is derived from an EMBL/GenBank/DDBJ whole genome shotgun (WGS) entry which is preliminary data.</text>
</comment>
<evidence type="ECO:0000256" key="6">
    <source>
        <dbReference type="ARBA" id="ARBA00022692"/>
    </source>
</evidence>
<dbReference type="PRINTS" id="PR00701">
    <property type="entry name" value="60KDINNERMP"/>
</dbReference>
<evidence type="ECO:0000313" key="16">
    <source>
        <dbReference type="EMBL" id="MTU43460.1"/>
    </source>
</evidence>
<accession>A0A6I3S6V0</accession>
<evidence type="ECO:0000256" key="5">
    <source>
        <dbReference type="ARBA" id="ARBA00022475"/>
    </source>
</evidence>
<dbReference type="PANTHER" id="PTHR12428:SF65">
    <property type="entry name" value="CYTOCHROME C OXIDASE ASSEMBLY PROTEIN COX18, MITOCHONDRIAL"/>
    <property type="match status" value="1"/>
</dbReference>
<dbReference type="GO" id="GO:0032977">
    <property type="term" value="F:membrane insertase activity"/>
    <property type="evidence" value="ECO:0007669"/>
    <property type="project" value="InterPro"/>
</dbReference>
<comment type="similarity">
    <text evidence="2 13">Belongs to the OXA1/ALB3/YidC family. Type 1 subfamily.</text>
</comment>
<dbReference type="NCBIfam" id="NF002352">
    <property type="entry name" value="PRK01318.1-3"/>
    <property type="match status" value="1"/>
</dbReference>
<evidence type="ECO:0000256" key="13">
    <source>
        <dbReference type="HAMAP-Rule" id="MF_01810"/>
    </source>
</evidence>
<dbReference type="CDD" id="cd20070">
    <property type="entry name" value="5TM_YidC_Alb3"/>
    <property type="match status" value="1"/>
</dbReference>
<evidence type="ECO:0000259" key="14">
    <source>
        <dbReference type="Pfam" id="PF02096"/>
    </source>
</evidence>
<dbReference type="NCBIfam" id="TIGR03592">
    <property type="entry name" value="yidC_oxa1_cterm"/>
    <property type="match status" value="1"/>
</dbReference>
<evidence type="ECO:0000313" key="17">
    <source>
        <dbReference type="Proteomes" id="UP000462362"/>
    </source>
</evidence>
<keyword evidence="9 13" id="KW-0472">Membrane</keyword>
<dbReference type="RefSeq" id="WP_008810344.1">
    <property type="nucleotide sequence ID" value="NZ_CAJUON010000005.1"/>
</dbReference>
<gene>
    <name evidence="13 16" type="primary">yidC</name>
    <name evidence="16" type="ORF">GMD42_07455</name>
</gene>
<evidence type="ECO:0000256" key="2">
    <source>
        <dbReference type="ARBA" id="ARBA00010527"/>
    </source>
</evidence>
<evidence type="ECO:0000259" key="15">
    <source>
        <dbReference type="Pfam" id="PF14849"/>
    </source>
</evidence>
<dbReference type="GO" id="GO:0051205">
    <property type="term" value="P:protein insertion into membrane"/>
    <property type="evidence" value="ECO:0007669"/>
    <property type="project" value="TreeGrafter"/>
</dbReference>
<dbReference type="Gene3D" id="2.70.98.90">
    <property type="match status" value="1"/>
</dbReference>
<reference evidence="16 17" key="1">
    <citation type="journal article" date="2019" name="Nat. Med.">
        <title>A library of human gut bacterial isolates paired with longitudinal multiomics data enables mechanistic microbiome research.</title>
        <authorList>
            <person name="Poyet M."/>
            <person name="Groussin M."/>
            <person name="Gibbons S.M."/>
            <person name="Avila-Pacheco J."/>
            <person name="Jiang X."/>
            <person name="Kearney S.M."/>
            <person name="Perrotta A.R."/>
            <person name="Berdy B."/>
            <person name="Zhao S."/>
            <person name="Lieberman T.D."/>
            <person name="Swanson P.K."/>
            <person name="Smith M."/>
            <person name="Roesemann S."/>
            <person name="Alexander J.E."/>
            <person name="Rich S.A."/>
            <person name="Livny J."/>
            <person name="Vlamakis H."/>
            <person name="Clish C."/>
            <person name="Bullock K."/>
            <person name="Deik A."/>
            <person name="Scott J."/>
            <person name="Pierce K.A."/>
            <person name="Xavier R.J."/>
            <person name="Alm E.J."/>
        </authorList>
    </citation>
    <scope>NUCLEOTIDE SEQUENCE [LARGE SCALE GENOMIC DNA]</scope>
    <source>
        <strain evidence="16 17">BIOML-A2</strain>
    </source>
</reference>
<sequence length="565" mass="62980">MGSDIQRALLWILFGLSAFMLYDRWEVYNGRPSFFGAETQQVATTEAPKNEAALPSQSQTASLPAEAKTAVKAEPIQVETDLLKLSFDPEGAVIIGSELRKEKQTIPWTDTGLVGMILGNKAETPADVVLFTEQKGRTYLAQTGLIGGPYPTHKTQFKLVPGPLKMADGQDNLTVKFEGESGGVKVIKSFTFERGHYGIKVSHEVVNNTASEIKPSVYYQLTRDGEKPEGESTMVNAYTGAAVYTDKDKFQKVSFSDIADGDKDFQAKADNGWIAMIQHYFVSAWVPTQGVERENYTNTVGEKLYAVGSIQQMDTIAPNSSKTIEATLYSGPQDQTRLDAIAPGLSLVVDYGWLTFLAKPIYWLLSFLYGIVGNWGWAIVLLTCIVKAILYPLSLAGYRSMAKMKDLGPRMKALKEKYGDDKQRLNMAMMEMYKTEKINPVGGCLPIALQLPVFLALYWVLLASVELRDAPWIFWVTDLAAPDPWFILPILMIITMVIQFKLNPTPPDPVQAKMMAIMPFVFGIMFIFFASGLVLYWLVNNILSIIQQYVVNKQIEADRIKRQSN</sequence>
<evidence type="ECO:0000256" key="10">
    <source>
        <dbReference type="ARBA" id="ARBA00023186"/>
    </source>
</evidence>
<dbReference type="InterPro" id="IPR038221">
    <property type="entry name" value="YidC_periplasmic_sf"/>
</dbReference>
<evidence type="ECO:0000256" key="12">
    <source>
        <dbReference type="ARBA" id="ARBA00033342"/>
    </source>
</evidence>
<name>A0A6I3S6V0_9BURK</name>
<dbReference type="Pfam" id="PF14849">
    <property type="entry name" value="YidC_periplas"/>
    <property type="match status" value="1"/>
</dbReference>
<dbReference type="InterPro" id="IPR019998">
    <property type="entry name" value="Membr_insert_YidC"/>
</dbReference>
<keyword evidence="6 13" id="KW-0812">Transmembrane</keyword>
<feature type="domain" description="Membrane insertase YidC/Oxa/ALB C-terminal" evidence="14">
    <location>
        <begin position="375"/>
        <end position="553"/>
    </location>
</feature>
<comment type="subcellular location">
    <subcellularLocation>
        <location evidence="1">Cell inner membrane</location>
        <topology evidence="1">Multi-pass membrane protein</topology>
    </subcellularLocation>
    <subcellularLocation>
        <location evidence="13">Cell membrane</location>
        <topology evidence="13">Multi-pass membrane protein</topology>
    </subcellularLocation>
</comment>
<dbReference type="AlphaFoldDB" id="A0A6I3S6V0"/>
<feature type="transmembrane region" description="Helical" evidence="13">
    <location>
        <begin position="485"/>
        <end position="502"/>
    </location>
</feature>
<keyword evidence="8 13" id="KW-1133">Transmembrane helix</keyword>
<organism evidence="16 17">
    <name type="scientific">Parasutterella excrementihominis</name>
    <dbReference type="NCBI Taxonomy" id="487175"/>
    <lineage>
        <taxon>Bacteria</taxon>
        <taxon>Pseudomonadati</taxon>
        <taxon>Pseudomonadota</taxon>
        <taxon>Betaproteobacteria</taxon>
        <taxon>Burkholderiales</taxon>
        <taxon>Sutterellaceae</taxon>
        <taxon>Parasutterella</taxon>
    </lineage>
</organism>
<dbReference type="GO" id="GO:0015031">
    <property type="term" value="P:protein transport"/>
    <property type="evidence" value="ECO:0007669"/>
    <property type="project" value="UniProtKB-KW"/>
</dbReference>